<evidence type="ECO:0000313" key="3">
    <source>
        <dbReference type="Proteomes" id="UP000248731"/>
    </source>
</evidence>
<dbReference type="Proteomes" id="UP000248731">
    <property type="component" value="Chromosome 1"/>
</dbReference>
<name>A0A2X4TZ15_SALER</name>
<organism evidence="2 3">
    <name type="scientific">Salmonella enterica subsp. arizonae</name>
    <dbReference type="NCBI Taxonomy" id="59203"/>
    <lineage>
        <taxon>Bacteria</taxon>
        <taxon>Pseudomonadati</taxon>
        <taxon>Pseudomonadota</taxon>
        <taxon>Gammaproteobacteria</taxon>
        <taxon>Enterobacterales</taxon>
        <taxon>Enterobacteriaceae</taxon>
        <taxon>Salmonella</taxon>
    </lineage>
</organism>
<keyword evidence="1" id="KW-0812">Transmembrane</keyword>
<accession>A0A2X4TZ15</accession>
<keyword evidence="1" id="KW-0472">Membrane</keyword>
<evidence type="ECO:0000313" key="2">
    <source>
        <dbReference type="EMBL" id="SQI27998.1"/>
    </source>
</evidence>
<evidence type="ECO:0000256" key="1">
    <source>
        <dbReference type="SAM" id="Phobius"/>
    </source>
</evidence>
<protein>
    <submittedName>
        <fullName evidence="2">Integral membrane protein</fullName>
    </submittedName>
</protein>
<dbReference type="EMBL" id="LS483466">
    <property type="protein sequence ID" value="SQI27998.1"/>
    <property type="molecule type" value="Genomic_DNA"/>
</dbReference>
<keyword evidence="3" id="KW-1185">Reference proteome</keyword>
<keyword evidence="1" id="KW-1133">Transmembrane helix</keyword>
<proteinExistence type="predicted"/>
<gene>
    <name evidence="2" type="ORF">NCTC7307_05431</name>
</gene>
<dbReference type="AlphaFoldDB" id="A0A2X4TZ15"/>
<sequence length="75" mass="8375">MSLWLSHPLFLPSLVVGITVLLWATSLLPEFIIALLFFTVAMAAKNCAAGYDLRWFCLFSFLAGIQRIRAGNRNS</sequence>
<reference evidence="2 3" key="1">
    <citation type="submission" date="2018-06" db="EMBL/GenBank/DDBJ databases">
        <authorList>
            <consortium name="Pathogen Informatics"/>
            <person name="Doyle S."/>
        </authorList>
    </citation>
    <scope>NUCLEOTIDE SEQUENCE [LARGE SCALE GENOMIC DNA]</scope>
    <source>
        <strain evidence="2 3">NCTC7307</strain>
    </source>
</reference>
<feature type="transmembrane region" description="Helical" evidence="1">
    <location>
        <begin position="20"/>
        <end position="44"/>
    </location>
</feature>